<dbReference type="PANTHER" id="PTHR37529:SF1">
    <property type="entry name" value="TRANSPOSASE INSG FOR INSERTION SEQUENCE ELEMENT IS4-RELATED"/>
    <property type="match status" value="1"/>
</dbReference>
<dbReference type="Pfam" id="PF13006">
    <property type="entry name" value="Nterm_IS4"/>
    <property type="match status" value="1"/>
</dbReference>
<sequence>MFLRQALDRIHQFSADQLNGLSDLLCPELINQCLEDTGVATLRKRRLPMELMVWSIVGMSLYRHLSMSKVVSQLDILLPGKKPFVAPSAVIHARKKLGHEPVEAVFNQTQQLWHEKTPHSDWYGLTLHAVDGVVWRTPDTADNDKAFSRTGNQTTTSDYPQVRMVCHMELTSHLLNSAAFDSVSVSEVDLTAQLIDKAPDNSLTLFDKGFYALGLLHRWQSQGKERHWLIPLRKGAQYKTLRKLGRGQELIELSLTAQAKKKWADAPDTLEARLITTKVKGKEVQLLTSMTDPKRYIGADIAELYSHRWEIELGYREMKQYMLQNSLTLRSKTPALVKQELWGMLLAYNLLRFMMCQMAYSLDTVMPYQIGFKQASIFLVSQLQMLPAVAPGRYPEVLRYILDMAESFVLPERRERTYPRAVKKRPSRYSTRPSRKRNSA</sequence>
<dbReference type="InterPro" id="IPR047952">
    <property type="entry name" value="Transpos_IS4"/>
</dbReference>
<protein>
    <submittedName>
        <fullName evidence="2">Transposase</fullName>
    </submittedName>
</protein>
<keyword evidence="2" id="KW-0614">Plasmid</keyword>
<dbReference type="InterPro" id="IPR012337">
    <property type="entry name" value="RNaseH-like_sf"/>
</dbReference>
<dbReference type="GO" id="GO:0003677">
    <property type="term" value="F:DNA binding"/>
    <property type="evidence" value="ECO:0007669"/>
    <property type="project" value="InterPro"/>
</dbReference>
<dbReference type="AlphaFoldDB" id="A0A1B1LRH4"/>
<dbReference type="SUPFAM" id="SSF53098">
    <property type="entry name" value="Ribonuclease H-like"/>
    <property type="match status" value="1"/>
</dbReference>
<dbReference type="InterPro" id="IPR024473">
    <property type="entry name" value="Transposases_IS4_N"/>
</dbReference>
<dbReference type="RefSeq" id="WP_000479809.1">
    <property type="nucleotide sequence ID" value="NZ_JAESOU010000012.1"/>
</dbReference>
<feature type="compositionally biased region" description="Basic residues" evidence="1">
    <location>
        <begin position="421"/>
        <end position="440"/>
    </location>
</feature>
<name>A0A1B1LRH4_VIBPH</name>
<dbReference type="EMBL" id="KU356480">
    <property type="protein sequence ID" value="ANS55661.1"/>
    <property type="molecule type" value="Genomic_DNA"/>
</dbReference>
<evidence type="ECO:0000256" key="1">
    <source>
        <dbReference type="SAM" id="MobiDB-lite"/>
    </source>
</evidence>
<accession>A0A1B1LRH4</accession>
<proteinExistence type="predicted"/>
<dbReference type="InterPro" id="IPR002559">
    <property type="entry name" value="Transposase_11"/>
</dbReference>
<dbReference type="PANTHER" id="PTHR37529">
    <property type="entry name" value="TRANSPOSASE INSG FOR INSERTION SEQUENCE ELEMENT IS4-RELATED"/>
    <property type="match status" value="1"/>
</dbReference>
<dbReference type="GO" id="GO:0006313">
    <property type="term" value="P:DNA transposition"/>
    <property type="evidence" value="ECO:0007669"/>
    <property type="project" value="InterPro"/>
</dbReference>
<dbReference type="GO" id="GO:0004803">
    <property type="term" value="F:transposase activity"/>
    <property type="evidence" value="ECO:0007669"/>
    <property type="project" value="InterPro"/>
</dbReference>
<evidence type="ECO:0000313" key="2">
    <source>
        <dbReference type="EMBL" id="ANS55661.1"/>
    </source>
</evidence>
<reference evidence="2" key="1">
    <citation type="journal article" date="2016" name="Antimicrob. Agents Chemother.">
        <title>Genetic Characterization of a blaVEB-2-carrying plasmid in Vibrio parahaemolyticus.</title>
        <authorList>
            <person name="Li R."/>
            <person name="Ye L."/>
            <person name="Zheng Z."/>
            <person name="Chan E.W."/>
            <person name="Chen S."/>
        </authorList>
    </citation>
    <scope>NUCLEOTIDE SEQUENCE</scope>
    <source>
        <strain evidence="2">VPS92</strain>
        <plasmid evidence="2">pVPS92-VEB</plasmid>
    </source>
</reference>
<dbReference type="Pfam" id="PF01609">
    <property type="entry name" value="DDE_Tnp_1"/>
    <property type="match status" value="1"/>
</dbReference>
<feature type="region of interest" description="Disordered" evidence="1">
    <location>
        <begin position="419"/>
        <end position="440"/>
    </location>
</feature>
<organism evidence="2">
    <name type="scientific">Vibrio parahaemolyticus</name>
    <dbReference type="NCBI Taxonomy" id="670"/>
    <lineage>
        <taxon>Bacteria</taxon>
        <taxon>Pseudomonadati</taxon>
        <taxon>Pseudomonadota</taxon>
        <taxon>Gammaproteobacteria</taxon>
        <taxon>Vibrionales</taxon>
        <taxon>Vibrionaceae</taxon>
        <taxon>Vibrio</taxon>
    </lineage>
</organism>
<dbReference type="NCBIfam" id="NF033592">
    <property type="entry name" value="transpos_IS4_1"/>
    <property type="match status" value="1"/>
</dbReference>
<geneLocation type="plasmid" evidence="2">
    <name>pVPS92-VEB</name>
</geneLocation>